<feature type="compositionally biased region" description="Low complexity" evidence="2">
    <location>
        <begin position="169"/>
        <end position="203"/>
    </location>
</feature>
<feature type="region of interest" description="Disordered" evidence="2">
    <location>
        <begin position="1"/>
        <end position="27"/>
    </location>
</feature>
<dbReference type="EMBL" id="VHSH01000002">
    <property type="protein sequence ID" value="TQV81723.1"/>
    <property type="molecule type" value="Genomic_DNA"/>
</dbReference>
<dbReference type="Proteomes" id="UP000315252">
    <property type="component" value="Unassembled WGS sequence"/>
</dbReference>
<feature type="region of interest" description="Disordered" evidence="2">
    <location>
        <begin position="156"/>
        <end position="203"/>
    </location>
</feature>
<dbReference type="AlphaFoldDB" id="A0A545TWY1"/>
<evidence type="ECO:0000313" key="5">
    <source>
        <dbReference type="Proteomes" id="UP000315252"/>
    </source>
</evidence>
<reference evidence="4 5" key="1">
    <citation type="submission" date="2019-06" db="EMBL/GenBank/DDBJ databases">
        <title>Whole genome sequence for Rhodospirillaceae sp. R148.</title>
        <authorList>
            <person name="Wang G."/>
        </authorList>
    </citation>
    <scope>NUCLEOTIDE SEQUENCE [LARGE SCALE GENOMIC DNA]</scope>
    <source>
        <strain evidence="4 5">R148</strain>
    </source>
</reference>
<dbReference type="SUPFAM" id="SSF103088">
    <property type="entry name" value="OmpA-like"/>
    <property type="match status" value="1"/>
</dbReference>
<feature type="compositionally biased region" description="Low complexity" evidence="2">
    <location>
        <begin position="346"/>
        <end position="393"/>
    </location>
</feature>
<evidence type="ECO:0000313" key="4">
    <source>
        <dbReference type="EMBL" id="TQV81723.1"/>
    </source>
</evidence>
<feature type="compositionally biased region" description="Low complexity" evidence="2">
    <location>
        <begin position="308"/>
        <end position="321"/>
    </location>
</feature>
<dbReference type="Pfam" id="PF00691">
    <property type="entry name" value="OmpA"/>
    <property type="match status" value="1"/>
</dbReference>
<dbReference type="PRINTS" id="PR01217">
    <property type="entry name" value="PRICHEXTENSN"/>
</dbReference>
<dbReference type="GO" id="GO:0016020">
    <property type="term" value="C:membrane"/>
    <property type="evidence" value="ECO:0007669"/>
    <property type="project" value="UniProtKB-UniRule"/>
</dbReference>
<dbReference type="RefSeq" id="WP_142895354.1">
    <property type="nucleotide sequence ID" value="NZ_ML660053.1"/>
</dbReference>
<sequence length="503" mass="49821">MTGQTYRTGIVTTPSSSEARGALSDSKVSQAKNRHGIAPYICGLCMAALLSSASVPALAQSALLGADSGVFVNEALLDGMSQQGVPVLPYGSQGGYQGGGFPAQPGYGAGGYNQGGYASGGTVIIGGSGSSTQQAGQYVTRPSTLLFPPPSFPRSRVTIIDSGTGSGSGTALSSNGTAPARNVAGAATQTTSSQVSSTASAGAKAESRLLVPLPPDISQQAPAAPAQTKTTASRPAVPKTPAAKPVPLPPQTIAQAKAPEAEQKAAPATAAPKPAAPVKQANVAPPPPPKTVPSTPAIAAAPPPPKLAPKAAPEPAAPKTASVAKAPALEDTTSALTPPPPPPVTPSAIAQAPAASTVTAPAPAAATPAPQPAAPQLQANDAAPATPSTQTASRGDTGTQVSEVQVLFNSTEAGLSGPAQSALESVAQAMLEDESSEVQLFAYAGQADIDATQARRLSLSRAMAVRAFLIGKGVRPARMQVRALGNKTTSGSPDRVDVVPAKR</sequence>
<dbReference type="InterPro" id="IPR006665">
    <property type="entry name" value="OmpA-like"/>
</dbReference>
<feature type="region of interest" description="Disordered" evidence="2">
    <location>
        <begin position="483"/>
        <end position="503"/>
    </location>
</feature>
<feature type="region of interest" description="Disordered" evidence="2">
    <location>
        <begin position="215"/>
        <end position="405"/>
    </location>
</feature>
<name>A0A545TWY1_9PROT</name>
<feature type="compositionally biased region" description="Polar residues" evidence="2">
    <location>
        <begin position="394"/>
        <end position="405"/>
    </location>
</feature>
<dbReference type="InterPro" id="IPR036737">
    <property type="entry name" value="OmpA-like_sf"/>
</dbReference>
<organism evidence="4 5">
    <name type="scientific">Denitrobaculum tricleocarpae</name>
    <dbReference type="NCBI Taxonomy" id="2591009"/>
    <lineage>
        <taxon>Bacteria</taxon>
        <taxon>Pseudomonadati</taxon>
        <taxon>Pseudomonadota</taxon>
        <taxon>Alphaproteobacteria</taxon>
        <taxon>Rhodospirillales</taxon>
        <taxon>Rhodospirillaceae</taxon>
        <taxon>Denitrobaculum</taxon>
    </lineage>
</organism>
<evidence type="ECO:0000256" key="2">
    <source>
        <dbReference type="SAM" id="MobiDB-lite"/>
    </source>
</evidence>
<keyword evidence="1" id="KW-0472">Membrane</keyword>
<gene>
    <name evidence="4" type="ORF">FKG95_05605</name>
</gene>
<comment type="caution">
    <text evidence="4">The sequence shown here is derived from an EMBL/GenBank/DDBJ whole genome shotgun (WGS) entry which is preliminary data.</text>
</comment>
<dbReference type="OrthoDB" id="8448151at2"/>
<feature type="domain" description="OmpA-like" evidence="3">
    <location>
        <begin position="395"/>
        <end position="503"/>
    </location>
</feature>
<feature type="compositionally biased region" description="Polar residues" evidence="2">
    <location>
        <begin position="1"/>
        <end position="18"/>
    </location>
</feature>
<proteinExistence type="predicted"/>
<keyword evidence="5" id="KW-1185">Reference proteome</keyword>
<protein>
    <submittedName>
        <fullName evidence="4">OmpA family protein</fullName>
    </submittedName>
</protein>
<dbReference type="PROSITE" id="PS51123">
    <property type="entry name" value="OMPA_2"/>
    <property type="match status" value="1"/>
</dbReference>
<evidence type="ECO:0000259" key="3">
    <source>
        <dbReference type="PROSITE" id="PS51123"/>
    </source>
</evidence>
<feature type="compositionally biased region" description="Low complexity" evidence="2">
    <location>
        <begin position="254"/>
        <end position="283"/>
    </location>
</feature>
<dbReference type="Gene3D" id="3.30.1330.60">
    <property type="entry name" value="OmpA-like domain"/>
    <property type="match status" value="1"/>
</dbReference>
<evidence type="ECO:0000256" key="1">
    <source>
        <dbReference type="PROSITE-ProRule" id="PRU00473"/>
    </source>
</evidence>
<accession>A0A545TWY1</accession>
<feature type="compositionally biased region" description="Low complexity" evidence="2">
    <location>
        <begin position="219"/>
        <end position="243"/>
    </location>
</feature>